<feature type="region of interest" description="Disordered" evidence="2">
    <location>
        <begin position="186"/>
        <end position="206"/>
    </location>
</feature>
<keyword evidence="1" id="KW-0175">Coiled coil</keyword>
<dbReference type="InterPro" id="IPR005498">
    <property type="entry name" value="T4SS_VirB10/TraB/TrbI"/>
</dbReference>
<gene>
    <name evidence="4" type="primary">traB</name>
    <name evidence="4" type="ORF">RSP_4224</name>
</gene>
<dbReference type="Pfam" id="PF03743">
    <property type="entry name" value="TrbI"/>
    <property type="match status" value="1"/>
</dbReference>
<proteinExistence type="predicted"/>
<keyword evidence="5" id="KW-1185">Reference proteome</keyword>
<dbReference type="EMBL" id="CP000147">
    <property type="protein sequence ID" value="ABA81668.1"/>
    <property type="molecule type" value="Genomic_DNA"/>
</dbReference>
<evidence type="ECO:0000256" key="3">
    <source>
        <dbReference type="SAM" id="Phobius"/>
    </source>
</evidence>
<feature type="region of interest" description="Disordered" evidence="2">
    <location>
        <begin position="147"/>
        <end position="174"/>
    </location>
</feature>
<feature type="compositionally biased region" description="Gly residues" evidence="2">
    <location>
        <begin position="158"/>
        <end position="168"/>
    </location>
</feature>
<evidence type="ECO:0000256" key="1">
    <source>
        <dbReference type="SAM" id="Coils"/>
    </source>
</evidence>
<name>Q3IUW6_CERS4</name>
<geneLocation type="plasmid" evidence="5">
    <name>pRS241d</name>
</geneLocation>
<dbReference type="PATRIC" id="fig|272943.9.peg.265"/>
<dbReference type="OrthoDB" id="15544at2"/>
<dbReference type="CDD" id="cd16430">
    <property type="entry name" value="TraB"/>
    <property type="match status" value="1"/>
</dbReference>
<keyword evidence="4" id="KW-0614">Plasmid</keyword>
<dbReference type="AlphaFoldDB" id="Q3IUW6"/>
<evidence type="ECO:0000256" key="2">
    <source>
        <dbReference type="SAM" id="MobiDB-lite"/>
    </source>
</evidence>
<protein>
    <submittedName>
        <fullName evidence="4">Conjugative transfer factor, TraB</fullName>
    </submittedName>
</protein>
<dbReference type="RefSeq" id="WP_011331475.1">
    <property type="nucleotide sequence ID" value="NC_007490.2"/>
</dbReference>
<keyword evidence="3" id="KW-0472">Membrane</keyword>
<organism evidence="4 5">
    <name type="scientific">Cereibacter sphaeroides (strain ATCC 17023 / DSM 158 / JCM 6121 / CCUG 31486 / LMG 2827 / NBRC 12203 / NCIMB 8253 / ATH 2.4.1.)</name>
    <name type="common">Rhodobacter sphaeroides</name>
    <dbReference type="NCBI Taxonomy" id="272943"/>
    <lineage>
        <taxon>Bacteria</taxon>
        <taxon>Pseudomonadati</taxon>
        <taxon>Pseudomonadota</taxon>
        <taxon>Alphaproteobacteria</taxon>
        <taxon>Rhodobacterales</taxon>
        <taxon>Paracoccaceae</taxon>
        <taxon>Cereibacter</taxon>
    </lineage>
</organism>
<evidence type="ECO:0000313" key="5">
    <source>
        <dbReference type="Proteomes" id="UP000002703"/>
    </source>
</evidence>
<feature type="compositionally biased region" description="Basic and acidic residues" evidence="2">
    <location>
        <begin position="191"/>
        <end position="206"/>
    </location>
</feature>
<dbReference type="GeneID" id="3711999"/>
<dbReference type="Proteomes" id="UP000002703">
    <property type="component" value="Plasmid D"/>
</dbReference>
<keyword evidence="3" id="KW-0812">Transmembrane</keyword>
<feature type="coiled-coil region" evidence="1">
    <location>
        <begin position="67"/>
        <end position="112"/>
    </location>
</feature>
<accession>A0A344QDD3</accession>
<dbReference type="KEGG" id="rsp:RSP_4224"/>
<evidence type="ECO:0000313" key="4">
    <source>
        <dbReference type="EMBL" id="ABA81668.1"/>
    </source>
</evidence>
<reference evidence="5" key="1">
    <citation type="submission" date="2005-09" db="EMBL/GenBank/DDBJ databases">
        <title>Complete sequence of plasmid D of Rhodobacter sphaeroides 2.4.1.</title>
        <authorList>
            <person name="Copeland A."/>
            <person name="Lucas S."/>
            <person name="Lapidus A."/>
            <person name="Barry K."/>
            <person name="Detter J.C."/>
            <person name="Glavina T."/>
            <person name="Hammon N."/>
            <person name="Israni S."/>
            <person name="Pitluck S."/>
            <person name="Richardson P."/>
            <person name="Mackenzie C."/>
            <person name="Choudhary M."/>
            <person name="Larimer F."/>
            <person name="Hauser L.J."/>
            <person name="Land M."/>
            <person name="Donohue T.J."/>
            <person name="Kaplan S."/>
        </authorList>
    </citation>
    <scope>NUCLEOTIDE SEQUENCE [LARGE SCALE GENOMIC DNA]</scope>
    <source>
        <strain evidence="5">ATCC 17023 / DSM 158 / JCM 6121 / CCUG 31486 / LMG 2827 / NBRC 12203 / NCIMB 8253 / ATH 2.4.1.</strain>
        <plasmid evidence="5">pRS241d</plasmid>
    </source>
</reference>
<sequence>MSSDARKKQQWIVLGLIGGGLLLIIIVLGQVMNRKQAAFRSSGAPDRVDETIIADRTSNASPELSWARQSREQIDQLNKTVTELTNTVKGMAEKQASDLEELRTQYDEVIVQQQAEINSLKTGAPVPAVGGETGEAQAPGYGQEFVSGGTRTPAAGRAGQGGAAGPGAPGAAPMVQRFGAGASVDFTLQPKPEKPTTPEEESSRNVRDLHSYIPAGSYAPAVVISGVDASTGVVSRDNPVPVLVRITGPAVTAAAGAGAGRRINLTGCTVLGSAMGDLSSERVYVRLTTLTCMGRGNKVIETQVAGLVAGSGKAGVRGHVVSREGNLATNAAIAGALGGFAKALTSAASIASSNDGAETVGSVLGGAGAGVVGGGAASAADRLAEYYIKRAEQYQPVVSLYAGTNVEVVFMEGVSLK</sequence>
<dbReference type="EnsemblBacteria" id="ABA81668">
    <property type="protein sequence ID" value="ABA81668"/>
    <property type="gene ID" value="RSP_4224"/>
</dbReference>
<feature type="compositionally biased region" description="Low complexity" evidence="2">
    <location>
        <begin position="148"/>
        <end position="157"/>
    </location>
</feature>
<keyword evidence="3" id="KW-1133">Transmembrane helix</keyword>
<feature type="transmembrane region" description="Helical" evidence="3">
    <location>
        <begin position="12"/>
        <end position="32"/>
    </location>
</feature>
<accession>Q3IUW6</accession>